<gene>
    <name evidence="1" type="ORF">EVAR_50050_1</name>
</gene>
<comment type="caution">
    <text evidence="1">The sequence shown here is derived from an EMBL/GenBank/DDBJ whole genome shotgun (WGS) entry which is preliminary data.</text>
</comment>
<evidence type="ECO:0000313" key="1">
    <source>
        <dbReference type="EMBL" id="GBP63094.1"/>
    </source>
</evidence>
<protein>
    <submittedName>
        <fullName evidence="1">Uncharacterized protein</fullName>
    </submittedName>
</protein>
<accession>A0A4C1XKP5</accession>
<keyword evidence="2" id="KW-1185">Reference proteome</keyword>
<reference evidence="1 2" key="1">
    <citation type="journal article" date="2019" name="Commun. Biol.">
        <title>The bagworm genome reveals a unique fibroin gene that provides high tensile strength.</title>
        <authorList>
            <person name="Kono N."/>
            <person name="Nakamura H."/>
            <person name="Ohtoshi R."/>
            <person name="Tomita M."/>
            <person name="Numata K."/>
            <person name="Arakawa K."/>
        </authorList>
    </citation>
    <scope>NUCLEOTIDE SEQUENCE [LARGE SCALE GENOMIC DNA]</scope>
</reference>
<dbReference type="Proteomes" id="UP000299102">
    <property type="component" value="Unassembled WGS sequence"/>
</dbReference>
<dbReference type="EMBL" id="BGZK01000858">
    <property type="protein sequence ID" value="GBP63094.1"/>
    <property type="molecule type" value="Genomic_DNA"/>
</dbReference>
<dbReference type="AlphaFoldDB" id="A0A4C1XKP5"/>
<proteinExistence type="predicted"/>
<name>A0A4C1XKP5_EUMVA</name>
<organism evidence="1 2">
    <name type="scientific">Eumeta variegata</name>
    <name type="common">Bagworm moth</name>
    <name type="synonym">Eumeta japonica</name>
    <dbReference type="NCBI Taxonomy" id="151549"/>
    <lineage>
        <taxon>Eukaryota</taxon>
        <taxon>Metazoa</taxon>
        <taxon>Ecdysozoa</taxon>
        <taxon>Arthropoda</taxon>
        <taxon>Hexapoda</taxon>
        <taxon>Insecta</taxon>
        <taxon>Pterygota</taxon>
        <taxon>Neoptera</taxon>
        <taxon>Endopterygota</taxon>
        <taxon>Lepidoptera</taxon>
        <taxon>Glossata</taxon>
        <taxon>Ditrysia</taxon>
        <taxon>Tineoidea</taxon>
        <taxon>Psychidae</taxon>
        <taxon>Oiketicinae</taxon>
        <taxon>Eumeta</taxon>
    </lineage>
</organism>
<sequence>MNDVTVILLLFKGLGIYTYNEMKRKKDEGLNRRLRGARDIWSEWLKEKEREPDARISACVLAFACTWECAQTFTITDIKECRPLIRIDSKKYFLGSASHGGEGRGGRGVRVAPADGRIDLELSLYLRC</sequence>
<evidence type="ECO:0000313" key="2">
    <source>
        <dbReference type="Proteomes" id="UP000299102"/>
    </source>
</evidence>